<sequence length="372" mass="39935">MNTPAPKRDLMKLLKEIAIIGAALCAGYFFITQAHKQSADAPKAEQVAQSPTNADTAGQAAQGGEIQRDDAIAAQEPEVTQDERNARIKGILEKRAAEVDAAGPVQFNLPVHGATDKPRIQTLPAIQATPAEALAPAKPVSSEQGGASASANGSDVTSTLHPAPLVDQDAAASITAHRTAYLEKRKTEPGLQGIFKIGTHVDGAAMTPAETAEQIRQTLAKIPDEWTISYKAANERARIYVFTDITCPFCAKLHNSLNEILAAGVSVHYLMYPRDMARDESKISPTAADMINIWCAPNQQEAINDAFHKYKPREARCDALPKDIVRIKPPVMDHYRIGDVFNVNGTPTIYASIGTHTVGFSDAAKLLAELGL</sequence>
<dbReference type="Proteomes" id="UP000566995">
    <property type="component" value="Unassembled WGS sequence"/>
</dbReference>
<dbReference type="InterPro" id="IPR033954">
    <property type="entry name" value="DiS-bond_Isoase_DsbC/G"/>
</dbReference>
<dbReference type="SUPFAM" id="SSF52833">
    <property type="entry name" value="Thioredoxin-like"/>
    <property type="match status" value="1"/>
</dbReference>
<accession>A0A7W7KEH6</accession>
<protein>
    <recommendedName>
        <fullName evidence="1">Thiol:disulfide interchange protein</fullName>
    </recommendedName>
</protein>
<keyword evidence="3" id="KW-1133">Transmembrane helix</keyword>
<comment type="function">
    <text evidence="1">Required for disulfide bond formation in some periplasmic proteins. Acts by transferring its disulfide bond to other proteins and is reduced in the process.</text>
</comment>
<reference evidence="5 6" key="1">
    <citation type="submission" date="2020-08" db="EMBL/GenBank/DDBJ databases">
        <title>Functional genomics of gut bacteria from endangered species of beetles.</title>
        <authorList>
            <person name="Carlos-Shanley C."/>
        </authorList>
    </citation>
    <scope>NUCLEOTIDE SEQUENCE [LARGE SCALE GENOMIC DNA]</scope>
    <source>
        <strain evidence="5 6">S00179</strain>
    </source>
</reference>
<evidence type="ECO:0000256" key="3">
    <source>
        <dbReference type="SAM" id="Phobius"/>
    </source>
</evidence>
<dbReference type="Pfam" id="PF13098">
    <property type="entry name" value="Thioredoxin_2"/>
    <property type="match status" value="1"/>
</dbReference>
<dbReference type="AlphaFoldDB" id="A0A7W7KEH6"/>
<dbReference type="PANTHER" id="PTHR35272:SF3">
    <property type="entry name" value="THIOL:DISULFIDE INTERCHANGE PROTEIN DSBC"/>
    <property type="match status" value="1"/>
</dbReference>
<comment type="similarity">
    <text evidence="1">Belongs to the thioredoxin family. DsbC subfamily.</text>
</comment>
<feature type="transmembrane region" description="Helical" evidence="3">
    <location>
        <begin position="12"/>
        <end position="31"/>
    </location>
</feature>
<dbReference type="GO" id="GO:0042597">
    <property type="term" value="C:periplasmic space"/>
    <property type="evidence" value="ECO:0007669"/>
    <property type="project" value="UniProtKB-SubCell"/>
</dbReference>
<dbReference type="RefSeq" id="WP_184585626.1">
    <property type="nucleotide sequence ID" value="NZ_JACHLI010000001.1"/>
</dbReference>
<evidence type="ECO:0000313" key="6">
    <source>
        <dbReference type="Proteomes" id="UP000566995"/>
    </source>
</evidence>
<gene>
    <name evidence="5" type="ORF">HNP46_000168</name>
</gene>
<keyword evidence="1" id="KW-0676">Redox-active center</keyword>
<dbReference type="InterPro" id="IPR051470">
    <property type="entry name" value="Thiol:disulfide_interchange"/>
</dbReference>
<evidence type="ECO:0000259" key="4">
    <source>
        <dbReference type="Pfam" id="PF13098"/>
    </source>
</evidence>
<keyword evidence="1" id="KW-0732">Signal</keyword>
<dbReference type="Gene3D" id="3.40.30.10">
    <property type="entry name" value="Glutaredoxin"/>
    <property type="match status" value="1"/>
</dbReference>
<dbReference type="PANTHER" id="PTHR35272">
    <property type="entry name" value="THIOL:DISULFIDE INTERCHANGE PROTEIN DSBC-RELATED"/>
    <property type="match status" value="1"/>
</dbReference>
<keyword evidence="1" id="KW-0574">Periplasm</keyword>
<dbReference type="EMBL" id="JACHLI010000001">
    <property type="protein sequence ID" value="MBB4861357.1"/>
    <property type="molecule type" value="Genomic_DNA"/>
</dbReference>
<evidence type="ECO:0000256" key="2">
    <source>
        <dbReference type="SAM" id="MobiDB-lite"/>
    </source>
</evidence>
<dbReference type="CDD" id="cd03020">
    <property type="entry name" value="DsbA_DsbC_DsbG"/>
    <property type="match status" value="1"/>
</dbReference>
<keyword evidence="3" id="KW-0812">Transmembrane</keyword>
<dbReference type="InterPro" id="IPR036249">
    <property type="entry name" value="Thioredoxin-like_sf"/>
</dbReference>
<feature type="region of interest" description="Disordered" evidence="2">
    <location>
        <begin position="134"/>
        <end position="157"/>
    </location>
</feature>
<feature type="compositionally biased region" description="Polar residues" evidence="2">
    <location>
        <begin position="47"/>
        <end position="56"/>
    </location>
</feature>
<feature type="compositionally biased region" description="Polar residues" evidence="2">
    <location>
        <begin position="141"/>
        <end position="157"/>
    </location>
</feature>
<comment type="caution">
    <text evidence="5">The sequence shown here is derived from an EMBL/GenBank/DDBJ whole genome shotgun (WGS) entry which is preliminary data.</text>
</comment>
<feature type="domain" description="Thioredoxin-like fold" evidence="4">
    <location>
        <begin position="232"/>
        <end position="370"/>
    </location>
</feature>
<comment type="subcellular location">
    <subcellularLocation>
        <location evidence="1">Periplasm</location>
    </subcellularLocation>
</comment>
<name>A0A7W7KEH6_PSENT</name>
<dbReference type="InterPro" id="IPR012336">
    <property type="entry name" value="Thioredoxin-like_fold"/>
</dbReference>
<organism evidence="5 6">
    <name type="scientific">Pseudomonas nitroreducens</name>
    <dbReference type="NCBI Taxonomy" id="46680"/>
    <lineage>
        <taxon>Bacteria</taxon>
        <taxon>Pseudomonadati</taxon>
        <taxon>Pseudomonadota</taxon>
        <taxon>Gammaproteobacteria</taxon>
        <taxon>Pseudomonadales</taxon>
        <taxon>Pseudomonadaceae</taxon>
        <taxon>Pseudomonas</taxon>
    </lineage>
</organism>
<evidence type="ECO:0000256" key="1">
    <source>
        <dbReference type="RuleBase" id="RU364038"/>
    </source>
</evidence>
<keyword evidence="3" id="KW-0472">Membrane</keyword>
<evidence type="ECO:0000313" key="5">
    <source>
        <dbReference type="EMBL" id="MBB4861357.1"/>
    </source>
</evidence>
<proteinExistence type="inferred from homology"/>
<feature type="region of interest" description="Disordered" evidence="2">
    <location>
        <begin position="42"/>
        <end position="65"/>
    </location>
</feature>